<dbReference type="PANTHER" id="PTHR33167:SF70">
    <property type="entry name" value="DUF3741 DOMAIN-CONTAINING PROTEIN"/>
    <property type="match status" value="1"/>
</dbReference>
<feature type="compositionally biased region" description="Basic residues" evidence="1">
    <location>
        <begin position="801"/>
        <end position="811"/>
    </location>
</feature>
<protein>
    <submittedName>
        <fullName evidence="2">Uncharacterized protein</fullName>
    </submittedName>
</protein>
<proteinExistence type="predicted"/>
<feature type="region of interest" description="Disordered" evidence="1">
    <location>
        <begin position="526"/>
        <end position="555"/>
    </location>
</feature>
<evidence type="ECO:0000313" key="2">
    <source>
        <dbReference type="EMBL" id="KAK8995999.1"/>
    </source>
</evidence>
<sequence length="925" mass="102091">MNNIDYTGMGTEVHLNMQLRGYYSLTNLKSNSGNVGWPLPRENRNSGPFNDFFLKLAMGYDKEQMRQTILKHDSIFRHQLRELHRIYRIQLDLMNEIKSKEGKKHLIPQATSPSNAFSRGFKKEDERKRWQTSESNFSDLNCFRLSTSGANGIHSQFSSLKGNAPQSDSNYSSKGEATTFDLNLKGTCGFSDLSEPIPVEEASSSACVGIPSSISCSKMEVQKKDLSSMSPLLLGFNQRGAEVFQEPGKAKERWISLINPDLGVESRQNGRGFSNKFENGRPRSNGSFRPEDLHAPGKSVQVETTEARFAMFLSYDQNKRETFGKQKIFGIEIPEKSNGASTVTSHGLDLLPVHSWSDAVHSEILSVSSWAKLNGTSSQNGSWTYGQLNTSSTALLQDHDITRGKLLVDNNSRSLPSFRTEGLARNDFFCASDCKEPRACSPLVGFCNQNGIASKFASEEFAHHGPKISVKSLPWMMEEKSTIDLNATTMAAEGYEIEEISRSDFASVSGSMKQNSNGGLSWLRTTIPSNAKPNNNVEDSRVGDAKHRKSDTSYSSSSTKLLGFSVSENICRDLPLPNTPLKPSSPASAIDGVTFDMIHGSSSRKYGQKCPFEGMATDTSSVNPNANAGRIDLNLCVTEEGIEDIHSTSSSVRTNVRIAEMPVEMGTKDTSDYEPLENNLMKPSNLLRSELSSVSVAAEALIAISSSSCVINLHQNVGSDESELSASDSLLWFAEIVTSCRSDTENDVRSADGACLDDSITDGIDIFEFMTLNLKETEVDECCHKPQVQESKKSKGTPPRRSLRGQARRGRQWKDFQRDVLPNLTSLSRNEMTEDFHMIEGLIRTTGGSWQSSLTQKHNAKGKSMGRGRKREAGSAPPTMTEKCSNQFEQTKTGVEQTSLTGWGKRTRRLPRPRCLISSPPLAIK</sequence>
<keyword evidence="3" id="KW-1185">Reference proteome</keyword>
<evidence type="ECO:0000313" key="3">
    <source>
        <dbReference type="Proteomes" id="UP001396334"/>
    </source>
</evidence>
<dbReference type="Proteomes" id="UP001396334">
    <property type="component" value="Unassembled WGS sequence"/>
</dbReference>
<feature type="region of interest" description="Disordered" evidence="1">
    <location>
        <begin position="268"/>
        <end position="300"/>
    </location>
</feature>
<dbReference type="InterPro" id="IPR008581">
    <property type="entry name" value="DUF863_pln"/>
</dbReference>
<feature type="region of interest" description="Disordered" evidence="1">
    <location>
        <begin position="785"/>
        <end position="815"/>
    </location>
</feature>
<name>A0ABR2Q5Q1_9ROSI</name>
<feature type="region of interest" description="Disordered" evidence="1">
    <location>
        <begin position="108"/>
        <end position="132"/>
    </location>
</feature>
<dbReference type="EMBL" id="JBBPBN010000045">
    <property type="protein sequence ID" value="KAK8995999.1"/>
    <property type="molecule type" value="Genomic_DNA"/>
</dbReference>
<comment type="caution">
    <text evidence="2">The sequence shown here is derived from an EMBL/GenBank/DDBJ whole genome shotgun (WGS) entry which is preliminary data.</text>
</comment>
<evidence type="ECO:0000256" key="1">
    <source>
        <dbReference type="SAM" id="MobiDB-lite"/>
    </source>
</evidence>
<feature type="compositionally biased region" description="Polar residues" evidence="1">
    <location>
        <begin position="526"/>
        <end position="537"/>
    </location>
</feature>
<feature type="region of interest" description="Disordered" evidence="1">
    <location>
        <begin position="849"/>
        <end position="925"/>
    </location>
</feature>
<gene>
    <name evidence="2" type="ORF">V6N11_076249</name>
</gene>
<feature type="compositionally biased region" description="Basic and acidic residues" evidence="1">
    <location>
        <begin position="121"/>
        <end position="131"/>
    </location>
</feature>
<organism evidence="2 3">
    <name type="scientific">Hibiscus sabdariffa</name>
    <name type="common">roselle</name>
    <dbReference type="NCBI Taxonomy" id="183260"/>
    <lineage>
        <taxon>Eukaryota</taxon>
        <taxon>Viridiplantae</taxon>
        <taxon>Streptophyta</taxon>
        <taxon>Embryophyta</taxon>
        <taxon>Tracheophyta</taxon>
        <taxon>Spermatophyta</taxon>
        <taxon>Magnoliopsida</taxon>
        <taxon>eudicotyledons</taxon>
        <taxon>Gunneridae</taxon>
        <taxon>Pentapetalae</taxon>
        <taxon>rosids</taxon>
        <taxon>malvids</taxon>
        <taxon>Malvales</taxon>
        <taxon>Malvaceae</taxon>
        <taxon>Malvoideae</taxon>
        <taxon>Hibiscus</taxon>
    </lineage>
</organism>
<dbReference type="PANTHER" id="PTHR33167">
    <property type="entry name" value="TRANSCRIPTION FACTOR, PUTATIVE (DUF863)-RELATED"/>
    <property type="match status" value="1"/>
</dbReference>
<accession>A0ABR2Q5Q1</accession>
<dbReference type="Pfam" id="PF05904">
    <property type="entry name" value="DUF863"/>
    <property type="match status" value="2"/>
</dbReference>
<reference evidence="2 3" key="1">
    <citation type="journal article" date="2024" name="G3 (Bethesda)">
        <title>Genome assembly of Hibiscus sabdariffa L. provides insights into metabolisms of medicinal natural products.</title>
        <authorList>
            <person name="Kim T."/>
        </authorList>
    </citation>
    <scope>NUCLEOTIDE SEQUENCE [LARGE SCALE GENOMIC DNA]</scope>
    <source>
        <strain evidence="2">TK-2024</strain>
        <tissue evidence="2">Old leaves</tissue>
    </source>
</reference>
<feature type="compositionally biased region" description="Basic residues" evidence="1">
    <location>
        <begin position="858"/>
        <end position="870"/>
    </location>
</feature>
<feature type="compositionally biased region" description="Polar residues" evidence="1">
    <location>
        <begin position="882"/>
        <end position="901"/>
    </location>
</feature>